<feature type="domain" description="NAD-glutamate dehydrogenase ACT3" evidence="6">
    <location>
        <begin position="602"/>
        <end position="672"/>
    </location>
</feature>
<dbReference type="RefSeq" id="WP_106677994.1">
    <property type="nucleotide sequence ID" value="NZ_PXWG01000049.1"/>
</dbReference>
<dbReference type="InterPro" id="IPR024727">
    <property type="entry name" value="NAD_Glu_DH_N_ACT1"/>
</dbReference>
<feature type="domain" description="NAD-specific glutamate dehydrogenase C-terminal" evidence="3">
    <location>
        <begin position="1319"/>
        <end position="1655"/>
    </location>
</feature>
<organism evidence="7 8">
    <name type="scientific">Streptosporangium nondiastaticum</name>
    <dbReference type="NCBI Taxonomy" id="35764"/>
    <lineage>
        <taxon>Bacteria</taxon>
        <taxon>Bacillati</taxon>
        <taxon>Actinomycetota</taxon>
        <taxon>Actinomycetes</taxon>
        <taxon>Streptosporangiales</taxon>
        <taxon>Streptosporangiaceae</taxon>
        <taxon>Streptosporangium</taxon>
    </lineage>
</organism>
<keyword evidence="8" id="KW-1185">Reference proteome</keyword>
<dbReference type="InterPro" id="IPR046346">
    <property type="entry name" value="Aminoacid_DH-like_N_sf"/>
</dbReference>
<dbReference type="Pfam" id="PF21079">
    <property type="entry name" value="GDH_HM2"/>
    <property type="match status" value="1"/>
</dbReference>
<sequence length="1662" mass="184080">MQTKLDEAKAELLARAARVAENSPAGGQQPPGPKSEAGLDPETLTAYLQRYYLHTAPEDLAGRDPVDVYGAAVSHYRLAEVRPQGTANVRAHTPTVEENGWTCSHSVVEVVTDDMPFLVDSVTNELSRQGRGIHVVIHPQMVVRRDVTGRLLEVLGSSCDAHGAGKDAVLPHDAVTESWIHVEIDRETDRGDLKQIAADLLRVLSDVREAVEDWSKMRDAALRIADALPEEPAPADVPGSETTEARELLRWLAADHFTFLGYREYELTKLSTDGGEEDVLSAVPGTGLGILRSDPSHHDEDHHGPHSHLPRPASPSFNRLPADARAKAREHKRLVLTKANSRATVHRPSYLDYVGVKKFDADGNVIGERRFLGLFSSAAYTESVRRVPVIRRKVQRVLADAGFTPDSHDGRDLLQILETYPRDELFQISADQLRSIATSVLYLQERRRLRLYLRQEEYGRYYSALVYLPRDRYTTGVRLRLIDILKEELGGTSVDFTAWNTESVLSRLHFVVRVAPGATLPDLTDADADRIEARLVEAARSWADGFAETLTAEVGEERAAELLRRYGQAFPEGYKADHSPRAAVADLGHLEKLTTAGGDRDFELSLYEPVGAAPGERRFKIYRTGEPVSLSAVLPVLHRLGVEVVDERPYELRCSDRTTAWIYDFGLRMPERIEGDDARARFQEAFAAVWTGAAENDNFNNLVLRAGLDWRQAMVLRAYAKYLRQAAWPFSQAYMEDTLSNNVHTTRLLVNLFEARMSPALQRAGNELIDGLMEELDGALDQVASLDEDRILRAFLTVIKATLRTNHFQRDADGRPRPYLSIKLDPQAIPELPAPRPAFEIWVYSPRVEGVHLRFGKVARGGLRWSDRREDFRTEILGLVKAQMVKNTVIVPVGAKGGFVGKRLPDPSVDRDAWLAEGIASYKTFISGLLDITDNMVGGEVVPPKDVVRHDEDDTYLVVAADKGTATFSDIANEVAQSYGFWLGDAFASGGSAGYDHKGMGITARGAWESVKRHFRELGHNTQTEDFTVVGVGDMSGDVFGNGMLLSEHIRLVAAFDHRHIFLDPTPDAAVSYAERRRLFELPRSSWADYDKELLSAGGGIHPRSAKSIPVNAHVRAALGIEAGVTKMTPAELMKAILRSPVDLLWNGGIGTYVKASTESHADVGDKANDAIRVDGQDLRVKVVGEGGNLGLTQLGRIEFASTGGRINTDAIDNSAGVDTSDHEVNIKILLNALVTDGDMTVKQRNKLLAEMTDEVGELVLRNNYAQNVALANAVAQAPSLLHAHQRIMRRLGREGHLDRALEFLPTDRQIRERLSANRGLTQPELAVLLAYIKITTAEELLATGLPDDPYLERLLHAYFPQPLTTGYREQVDGHALRREIITTVLVNDTVNSGGSTFLHRLREETGASLEEIVRAQTAARAIFELGSVWDAVEGLDNVVPAEVQTQIRLHSRRLVERGTRWLLNNRPQPLELAGTIEFFHDGVARVWSELPKLLKGADMEWWQSIHDELVAAGVPDELAVRVAGFSSVFPALDVVAVADRAGKEPLDVAEVYYDLADRLHITQLMDRIIELPRADRWQSMARASIREDLYAAHAALTADILSVGNGASTPEQRFASWEEKNAAILGRARTTLDEIRGSDAFDLANLSVAMRTMRTLLRTHS</sequence>
<dbReference type="OrthoDB" id="9758052at2"/>
<dbReference type="Pfam" id="PF21073">
    <property type="entry name" value="GDH_HM1"/>
    <property type="match status" value="1"/>
</dbReference>
<evidence type="ECO:0000259" key="3">
    <source>
        <dbReference type="Pfam" id="PF21074"/>
    </source>
</evidence>
<feature type="compositionally biased region" description="Basic and acidic residues" evidence="1">
    <location>
        <begin position="294"/>
        <end position="304"/>
    </location>
</feature>
<protein>
    <submittedName>
        <fullName evidence="7">NAD-glutamate dehydrogenase</fullName>
    </submittedName>
</protein>
<dbReference type="InterPro" id="IPR049064">
    <property type="entry name" value="NAD_Glu_DH_ACT3"/>
</dbReference>
<dbReference type="InterPro" id="IPR049056">
    <property type="entry name" value="NAD_Glu_DH_HM3"/>
</dbReference>
<dbReference type="GO" id="GO:0006538">
    <property type="term" value="P:L-glutamate catabolic process"/>
    <property type="evidence" value="ECO:0007669"/>
    <property type="project" value="InterPro"/>
</dbReference>
<accession>A0A9X7JNY2</accession>
<dbReference type="Pfam" id="PF21077">
    <property type="entry name" value="GDH_ACT3"/>
    <property type="match status" value="1"/>
</dbReference>
<proteinExistence type="predicted"/>
<dbReference type="PIRSF" id="PIRSF036761">
    <property type="entry name" value="GDH_Mll4104"/>
    <property type="match status" value="1"/>
</dbReference>
<evidence type="ECO:0000313" key="7">
    <source>
        <dbReference type="EMBL" id="PSJ27167.1"/>
    </source>
</evidence>
<dbReference type="SUPFAM" id="SSF53223">
    <property type="entry name" value="Aminoacid dehydrogenase-like, N-terminal domain"/>
    <property type="match status" value="1"/>
</dbReference>
<dbReference type="GO" id="GO:0004069">
    <property type="term" value="F:L-aspartate:2-oxoglutarate aminotransferase activity"/>
    <property type="evidence" value="ECO:0007669"/>
    <property type="project" value="InterPro"/>
</dbReference>
<dbReference type="PANTHER" id="PTHR43403:SF1">
    <property type="entry name" value="NAD-SPECIFIC GLUTAMATE DEHYDROGENASE"/>
    <property type="match status" value="1"/>
</dbReference>
<feature type="compositionally biased region" description="Basic and acidic residues" evidence="1">
    <location>
        <begin position="1"/>
        <end position="12"/>
    </location>
</feature>
<evidence type="ECO:0000313" key="8">
    <source>
        <dbReference type="Proteomes" id="UP000242427"/>
    </source>
</evidence>
<dbReference type="EMBL" id="PXWG01000049">
    <property type="protein sequence ID" value="PSJ27167.1"/>
    <property type="molecule type" value="Genomic_DNA"/>
</dbReference>
<dbReference type="InterPro" id="IPR049059">
    <property type="entry name" value="NAD_Glu_DH_HM1"/>
</dbReference>
<evidence type="ECO:0000259" key="4">
    <source>
        <dbReference type="Pfam" id="PF21075"/>
    </source>
</evidence>
<dbReference type="Gene3D" id="3.40.50.720">
    <property type="entry name" value="NAD(P)-binding Rossmann-like Domain"/>
    <property type="match status" value="1"/>
</dbReference>
<name>A0A9X7JNY2_9ACTN</name>
<dbReference type="Pfam" id="PF05088">
    <property type="entry name" value="Bac_GDH_CD"/>
    <property type="match status" value="1"/>
</dbReference>
<dbReference type="PANTHER" id="PTHR43403">
    <property type="entry name" value="NAD-SPECIFIC GLUTAMATE DEHYDROGENASE"/>
    <property type="match status" value="1"/>
</dbReference>
<feature type="domain" description="NAD-glutamate dehydrogenase catalytic" evidence="2">
    <location>
        <begin position="776"/>
        <end position="1273"/>
    </location>
</feature>
<comment type="caution">
    <text evidence="7">The sequence shown here is derived from an EMBL/GenBank/DDBJ whole genome shotgun (WGS) entry which is preliminary data.</text>
</comment>
<dbReference type="GO" id="GO:0004352">
    <property type="term" value="F:glutamate dehydrogenase (NAD+) activity"/>
    <property type="evidence" value="ECO:0007669"/>
    <property type="project" value="InterPro"/>
</dbReference>
<dbReference type="InterPro" id="IPR028971">
    <property type="entry name" value="NAD-GDH_cat"/>
</dbReference>
<dbReference type="InterPro" id="IPR049062">
    <property type="entry name" value="NAD_Glu_DH_ACT2"/>
</dbReference>
<dbReference type="InterPro" id="IPR048381">
    <property type="entry name" value="GDH_C"/>
</dbReference>
<dbReference type="Pfam" id="PF21076">
    <property type="entry name" value="GDH_ACT2"/>
    <property type="match status" value="1"/>
</dbReference>
<dbReference type="Pfam" id="PF21078">
    <property type="entry name" value="GDH_HM3"/>
    <property type="match status" value="1"/>
</dbReference>
<dbReference type="Proteomes" id="UP000242427">
    <property type="component" value="Unassembled WGS sequence"/>
</dbReference>
<reference evidence="7 8" key="1">
    <citation type="submission" date="2018-03" db="EMBL/GenBank/DDBJ databases">
        <title>Chitinolytic properties of Streptosporangium nondiastaticum TBG75A20.</title>
        <authorList>
            <person name="Gayathri V."/>
            <person name="Shiburaj S."/>
        </authorList>
    </citation>
    <scope>NUCLEOTIDE SEQUENCE [LARGE SCALE GENOMIC DNA]</scope>
    <source>
        <strain evidence="7 8">TBG75A20</strain>
    </source>
</reference>
<evidence type="ECO:0000256" key="1">
    <source>
        <dbReference type="SAM" id="MobiDB-lite"/>
    </source>
</evidence>
<feature type="region of interest" description="Disordered" evidence="1">
    <location>
        <begin position="290"/>
        <end position="319"/>
    </location>
</feature>
<dbReference type="Pfam" id="PF21075">
    <property type="entry name" value="GDH_ACT1"/>
    <property type="match status" value="1"/>
</dbReference>
<dbReference type="InterPro" id="IPR049058">
    <property type="entry name" value="NAD_Glu_DH_HM2"/>
</dbReference>
<feature type="domain" description="NAD-glutamate dehydrogenase N-terminal ACT1" evidence="4">
    <location>
        <begin position="48"/>
        <end position="200"/>
    </location>
</feature>
<dbReference type="Pfam" id="PF21074">
    <property type="entry name" value="GDH_C"/>
    <property type="match status" value="1"/>
</dbReference>
<feature type="domain" description="NAD-glutamate dehydrogenase ACT2" evidence="5">
    <location>
        <begin position="450"/>
        <end position="542"/>
    </location>
</feature>
<dbReference type="InterPro" id="IPR007780">
    <property type="entry name" value="NAD_Glu_DH_bac"/>
</dbReference>
<feature type="region of interest" description="Disordered" evidence="1">
    <location>
        <begin position="1"/>
        <end position="39"/>
    </location>
</feature>
<dbReference type="SUPFAM" id="SSF51735">
    <property type="entry name" value="NAD(P)-binding Rossmann-fold domains"/>
    <property type="match status" value="1"/>
</dbReference>
<evidence type="ECO:0000259" key="2">
    <source>
        <dbReference type="Pfam" id="PF05088"/>
    </source>
</evidence>
<dbReference type="InterPro" id="IPR036291">
    <property type="entry name" value="NAD(P)-bd_dom_sf"/>
</dbReference>
<evidence type="ECO:0000259" key="6">
    <source>
        <dbReference type="Pfam" id="PF21077"/>
    </source>
</evidence>
<evidence type="ECO:0000259" key="5">
    <source>
        <dbReference type="Pfam" id="PF21076"/>
    </source>
</evidence>
<gene>
    <name evidence="7" type="ORF">B7P34_19030</name>
</gene>